<gene>
    <name evidence="3" type="ORF">DEO72_LG6g1587</name>
</gene>
<keyword evidence="4" id="KW-1185">Reference proteome</keyword>
<feature type="compositionally biased region" description="Basic and acidic residues" evidence="2">
    <location>
        <begin position="103"/>
        <end position="116"/>
    </location>
</feature>
<feature type="region of interest" description="Disordered" evidence="2">
    <location>
        <begin position="96"/>
        <end position="116"/>
    </location>
</feature>
<evidence type="ECO:0000256" key="1">
    <source>
        <dbReference type="SAM" id="Coils"/>
    </source>
</evidence>
<feature type="coiled-coil region" evidence="1">
    <location>
        <begin position="143"/>
        <end position="177"/>
    </location>
</feature>
<dbReference type="EMBL" id="CP039350">
    <property type="protein sequence ID" value="QCD96877.1"/>
    <property type="molecule type" value="Genomic_DNA"/>
</dbReference>
<accession>A0A4D6M7I4</accession>
<dbReference type="AlphaFoldDB" id="A0A4D6M7I4"/>
<name>A0A4D6M7I4_VIGUN</name>
<evidence type="ECO:0000313" key="3">
    <source>
        <dbReference type="EMBL" id="QCD96877.1"/>
    </source>
</evidence>
<dbReference type="Proteomes" id="UP000501690">
    <property type="component" value="Linkage Group LG6"/>
</dbReference>
<evidence type="ECO:0000313" key="4">
    <source>
        <dbReference type="Proteomes" id="UP000501690"/>
    </source>
</evidence>
<keyword evidence="1" id="KW-0175">Coiled coil</keyword>
<feature type="coiled-coil region" evidence="1">
    <location>
        <begin position="235"/>
        <end position="269"/>
    </location>
</feature>
<proteinExistence type="predicted"/>
<evidence type="ECO:0000256" key="2">
    <source>
        <dbReference type="SAM" id="MobiDB-lite"/>
    </source>
</evidence>
<protein>
    <submittedName>
        <fullName evidence="3">Uncharacterized protein</fullName>
    </submittedName>
</protein>
<reference evidence="3 4" key="1">
    <citation type="submission" date="2019-04" db="EMBL/GenBank/DDBJ databases">
        <title>An improved genome assembly and genetic linkage map for asparagus bean, Vigna unguiculata ssp. sesquipedialis.</title>
        <authorList>
            <person name="Xia Q."/>
            <person name="Zhang R."/>
            <person name="Dong Y."/>
        </authorList>
    </citation>
    <scope>NUCLEOTIDE SEQUENCE [LARGE SCALE GENOMIC DNA]</scope>
    <source>
        <tissue evidence="3">Leaf</tissue>
    </source>
</reference>
<sequence length="309" mass="35560">MISLLFGVLAIIIGMWTWRVRINTKRPVCSVAPGDREVPPSSLHRFRLAALRLRHAIVLSGFNLCVLFERVDADLDQEMLCHERIHEELSEPEIEPLMRKSKLSREQKDKDLEQKNKSLETTLAEISRFKTEVGELKDFCDQIKQKDDQLLALSNKLKDLETKKEAWIAKEQDLLNDSKLLKDHIGSSFNMGFLLAIDQKDKDLEQKNKSLETTLAEISRFKTEVGELKDFCDQIKQKDDQLLALSNKLKDLETKKEAWIAKEQDLLNDSKLLKDHIGSSFNMGFLLAIDQVHVCQYPISSRINISDLD</sequence>
<organism evidence="3 4">
    <name type="scientific">Vigna unguiculata</name>
    <name type="common">Cowpea</name>
    <dbReference type="NCBI Taxonomy" id="3917"/>
    <lineage>
        <taxon>Eukaryota</taxon>
        <taxon>Viridiplantae</taxon>
        <taxon>Streptophyta</taxon>
        <taxon>Embryophyta</taxon>
        <taxon>Tracheophyta</taxon>
        <taxon>Spermatophyta</taxon>
        <taxon>Magnoliopsida</taxon>
        <taxon>eudicotyledons</taxon>
        <taxon>Gunneridae</taxon>
        <taxon>Pentapetalae</taxon>
        <taxon>rosids</taxon>
        <taxon>fabids</taxon>
        <taxon>Fabales</taxon>
        <taxon>Fabaceae</taxon>
        <taxon>Papilionoideae</taxon>
        <taxon>50 kb inversion clade</taxon>
        <taxon>NPAAA clade</taxon>
        <taxon>indigoferoid/millettioid clade</taxon>
        <taxon>Phaseoleae</taxon>
        <taxon>Vigna</taxon>
    </lineage>
</organism>